<feature type="compositionally biased region" description="Gly residues" evidence="8">
    <location>
        <begin position="30"/>
        <end position="42"/>
    </location>
</feature>
<feature type="compositionally biased region" description="Low complexity" evidence="8">
    <location>
        <begin position="824"/>
        <end position="839"/>
    </location>
</feature>
<evidence type="ECO:0000256" key="1">
    <source>
        <dbReference type="ARBA" id="ARBA00004123"/>
    </source>
</evidence>
<evidence type="ECO:0000256" key="3">
    <source>
        <dbReference type="ARBA" id="ARBA00023125"/>
    </source>
</evidence>
<evidence type="ECO:0000256" key="8">
    <source>
        <dbReference type="SAM" id="MobiDB-lite"/>
    </source>
</evidence>
<dbReference type="PANTHER" id="PTHR24332:SF9">
    <property type="entry name" value="HOMEOTIC PROTEIN CAUDAL"/>
    <property type="match status" value="1"/>
</dbReference>
<keyword evidence="5 6" id="KW-0539">Nucleus</keyword>
<dbReference type="EMBL" id="JANBOJ010000059">
    <property type="protein sequence ID" value="KAJ1723607.1"/>
    <property type="molecule type" value="Genomic_DNA"/>
</dbReference>
<feature type="region of interest" description="Disordered" evidence="8">
    <location>
        <begin position="202"/>
        <end position="230"/>
    </location>
</feature>
<dbReference type="Pfam" id="PF00046">
    <property type="entry name" value="Homeodomain"/>
    <property type="match status" value="1"/>
</dbReference>
<dbReference type="InterPro" id="IPR047152">
    <property type="entry name" value="Caudal_homeobox"/>
</dbReference>
<keyword evidence="11" id="KW-1185">Reference proteome</keyword>
<evidence type="ECO:0000256" key="5">
    <source>
        <dbReference type="ARBA" id="ARBA00023242"/>
    </source>
</evidence>
<dbReference type="Proteomes" id="UP001149813">
    <property type="component" value="Unassembled WGS sequence"/>
</dbReference>
<organism evidence="10 11">
    <name type="scientific">Coemansia erecta</name>
    <dbReference type="NCBI Taxonomy" id="147472"/>
    <lineage>
        <taxon>Eukaryota</taxon>
        <taxon>Fungi</taxon>
        <taxon>Fungi incertae sedis</taxon>
        <taxon>Zoopagomycota</taxon>
        <taxon>Kickxellomycotina</taxon>
        <taxon>Kickxellomycetes</taxon>
        <taxon>Kickxellales</taxon>
        <taxon>Kickxellaceae</taxon>
        <taxon>Coemansia</taxon>
    </lineage>
</organism>
<dbReference type="AlphaFoldDB" id="A0A9W7Y2Z6"/>
<dbReference type="PROSITE" id="PS00027">
    <property type="entry name" value="HOMEOBOX_1"/>
    <property type="match status" value="1"/>
</dbReference>
<proteinExistence type="inferred from homology"/>
<dbReference type="SUPFAM" id="SSF46689">
    <property type="entry name" value="Homeodomain-like"/>
    <property type="match status" value="1"/>
</dbReference>
<comment type="subcellular location">
    <subcellularLocation>
        <location evidence="1 6 7">Nucleus</location>
    </subcellularLocation>
</comment>
<dbReference type="PROSITE" id="PS50071">
    <property type="entry name" value="HOMEOBOX_2"/>
    <property type="match status" value="1"/>
</dbReference>
<dbReference type="InterPro" id="IPR017970">
    <property type="entry name" value="Homeobox_CS"/>
</dbReference>
<reference evidence="10" key="1">
    <citation type="submission" date="2022-07" db="EMBL/GenBank/DDBJ databases">
        <title>Phylogenomic reconstructions and comparative analyses of Kickxellomycotina fungi.</title>
        <authorList>
            <person name="Reynolds N.K."/>
            <person name="Stajich J.E."/>
            <person name="Barry K."/>
            <person name="Grigoriev I.V."/>
            <person name="Crous P."/>
            <person name="Smith M.E."/>
        </authorList>
    </citation>
    <scope>NUCLEOTIDE SEQUENCE</scope>
    <source>
        <strain evidence="10">NBRC 32514</strain>
    </source>
</reference>
<feature type="compositionally biased region" description="Polar residues" evidence="8">
    <location>
        <begin position="65"/>
        <end position="75"/>
    </location>
</feature>
<evidence type="ECO:0000256" key="2">
    <source>
        <dbReference type="ARBA" id="ARBA00010341"/>
    </source>
</evidence>
<evidence type="ECO:0000313" key="10">
    <source>
        <dbReference type="EMBL" id="KAJ1723607.1"/>
    </source>
</evidence>
<feature type="compositionally biased region" description="Low complexity" evidence="8">
    <location>
        <begin position="1109"/>
        <end position="1119"/>
    </location>
</feature>
<evidence type="ECO:0000256" key="6">
    <source>
        <dbReference type="PROSITE-ProRule" id="PRU00108"/>
    </source>
</evidence>
<dbReference type="OrthoDB" id="6159439at2759"/>
<dbReference type="GO" id="GO:0030154">
    <property type="term" value="P:cell differentiation"/>
    <property type="evidence" value="ECO:0007669"/>
    <property type="project" value="TreeGrafter"/>
</dbReference>
<feature type="region of interest" description="Disordered" evidence="8">
    <location>
        <begin position="28"/>
        <end position="85"/>
    </location>
</feature>
<comment type="similarity">
    <text evidence="2">Belongs to the Caudal homeobox family.</text>
</comment>
<keyword evidence="4 6" id="KW-0371">Homeobox</keyword>
<dbReference type="PANTHER" id="PTHR24332">
    <property type="entry name" value="HOMEOBOX PROTEIN CDX"/>
    <property type="match status" value="1"/>
</dbReference>
<feature type="region of interest" description="Disordered" evidence="8">
    <location>
        <begin position="806"/>
        <end position="879"/>
    </location>
</feature>
<feature type="compositionally biased region" description="Basic residues" evidence="8">
    <location>
        <begin position="852"/>
        <end position="863"/>
    </location>
</feature>
<protein>
    <recommendedName>
        <fullName evidence="9">Homeobox domain-containing protein</fullName>
    </recommendedName>
</protein>
<evidence type="ECO:0000256" key="4">
    <source>
        <dbReference type="ARBA" id="ARBA00023155"/>
    </source>
</evidence>
<evidence type="ECO:0000313" key="11">
    <source>
        <dbReference type="Proteomes" id="UP001149813"/>
    </source>
</evidence>
<keyword evidence="3 6" id="KW-0238">DNA-binding</keyword>
<dbReference type="GO" id="GO:0000977">
    <property type="term" value="F:RNA polymerase II transcription regulatory region sequence-specific DNA binding"/>
    <property type="evidence" value="ECO:0007669"/>
    <property type="project" value="TreeGrafter"/>
</dbReference>
<comment type="caution">
    <text evidence="10">The sequence shown here is derived from an EMBL/GenBank/DDBJ whole genome shotgun (WGS) entry which is preliminary data.</text>
</comment>
<dbReference type="GO" id="GO:0009948">
    <property type="term" value="P:anterior/posterior axis specification"/>
    <property type="evidence" value="ECO:0007669"/>
    <property type="project" value="TreeGrafter"/>
</dbReference>
<dbReference type="GO" id="GO:0005634">
    <property type="term" value="C:nucleus"/>
    <property type="evidence" value="ECO:0007669"/>
    <property type="project" value="UniProtKB-SubCell"/>
</dbReference>
<accession>A0A9W7Y2Z6</accession>
<sequence>MFQTSSDTATPYSMDVAAGSLGKTGLDTTGSGGAEAGAGAGGMDVSTDGQQGGGAHDAAAGSLEATGSTGKQSTKSGHRKRARATSEQVAVLESVFLVNRSPASRLREDLATRLNMAPRQVQVWFQNRRAKEKTQQRAPRGLQHHGQMMMDPMGYANLNPEFYSMTMASTFMAGGDGSGNSSGTGSFGAGPAAMGFGTHPAAAAAMQGQQQPQLQHHQPQQHQQQQQQQPHMLLDNQVALAMAGGAAPTTPGAANPWLSWGGDLVQPGDQATAGFPVDALSLGFSAAAAQALAQAVNVSDSRRESEMSGITAVASPTGPGSMAMAMAMATAAAAASESTGMTASSVVSPVTTPVAGGEDSAAGMAVDSGSAGEGSTAAAGGRVAGAMRRPAPLALAGVPLAMPMQMQMPGQMHVQPQMQAPMPMHVQYPAYSPFVPDSASYMVLDAARLTVGSWHRVPQADTELTCLACVSPPAPKPVQRPGSHRPAELDALAGEFQWIIGSQGVRYKMVLPYSAISRIKFREAPDAAAPLVDAASDSVANPQAALALLACALKNPQARGELAIHVYDQPAFFFQADGGEWRAIGDFSENLSASTTYVHTVAGPFGALFCQLRVLLATCSRLKIAADPLMALWLGNIDDPYGAAAAVPPHAWLPCSDGVRLHSVRRGSDSASAAAGLPGSDGVSTNANANVNINTSAAVAAALPAFNMYVPPVSAAASTIGTLTPTSAMSLTGAPPMSATGAPPYAAQPPYAGQPPLSAAARHSVFALHDAGHAAAAAAAVAGQLPLKTQRSASLPFIRPVATPAKAANPSSLCRTVDGASPEPTDAAHTPPHQHAQQQPQPPTTPATALPLRHRASGNHLRRPAPYPVAPAAGSRVNSPQMSPSPFWYAHNLRRASRESLTAGTAPHPPGTFVRRESDAELALAMNNAFAAGDVLGGHRSLADLYGMPAVPPSPLSNVTMAAVAAAAAPPPPAADDQQQPAMSSADIVMAIFNAMNSAATASAAPPQLQPPAADAGSLGLDPSAFMLLQSSMADAATAKPMDWCFDWPMAAAAASAAPPFTAAGAAGAAMQGLEPEFMTPGLSTTSATCDGDRDADADADADADGDARSGASSRSRSAMNVDWSGRSAPPEALGEVAPS</sequence>
<gene>
    <name evidence="10" type="ORF">LPJ53_002047</name>
</gene>
<dbReference type="CDD" id="cd00086">
    <property type="entry name" value="homeodomain"/>
    <property type="match status" value="1"/>
</dbReference>
<dbReference type="SMART" id="SM00389">
    <property type="entry name" value="HOX"/>
    <property type="match status" value="1"/>
</dbReference>
<feature type="DNA-binding region" description="Homeobox" evidence="6">
    <location>
        <begin position="77"/>
        <end position="136"/>
    </location>
</feature>
<feature type="region of interest" description="Disordered" evidence="8">
    <location>
        <begin position="1077"/>
        <end position="1140"/>
    </location>
</feature>
<name>A0A9W7Y2Z6_9FUNG</name>
<dbReference type="InterPro" id="IPR001356">
    <property type="entry name" value="HD"/>
</dbReference>
<dbReference type="Gene3D" id="1.10.10.60">
    <property type="entry name" value="Homeodomain-like"/>
    <property type="match status" value="1"/>
</dbReference>
<feature type="domain" description="Homeobox" evidence="9">
    <location>
        <begin position="75"/>
        <end position="135"/>
    </location>
</feature>
<evidence type="ECO:0000259" key="9">
    <source>
        <dbReference type="PROSITE" id="PS50071"/>
    </source>
</evidence>
<dbReference type="GO" id="GO:0000981">
    <property type="term" value="F:DNA-binding transcription factor activity, RNA polymerase II-specific"/>
    <property type="evidence" value="ECO:0007669"/>
    <property type="project" value="InterPro"/>
</dbReference>
<evidence type="ECO:0000256" key="7">
    <source>
        <dbReference type="RuleBase" id="RU000682"/>
    </source>
</evidence>
<dbReference type="InterPro" id="IPR009057">
    <property type="entry name" value="Homeodomain-like_sf"/>
</dbReference>